<dbReference type="EMBL" id="FRFG01000026">
    <property type="protein sequence ID" value="SHO56598.1"/>
    <property type="molecule type" value="Genomic_DNA"/>
</dbReference>
<name>A0A1M7YVJ5_9VIBR</name>
<protein>
    <submittedName>
        <fullName evidence="1">Uncharacterized protein</fullName>
    </submittedName>
</protein>
<proteinExistence type="predicted"/>
<dbReference type="OrthoDB" id="6396699at2"/>
<sequence>MSYNLYKTKFETAKNNYFITRELKKLYGKNNYSFRDFINLHKKYCILHEQGEIDLGHDKPHEYVYLMLEEAYWESKGRQVVFIENMELFQSLKSSKFDNFNNVDFDFPYKTFSICFPSGCYLSGMEVKSCLVSIMTARELLKIWEVSNNNYSEKCLDRTHINVYTTMKCGDIRSIKLDTEDLTQLNNKNEPGYELFKFVLKLFAYHSATEGKKLVKGFPKSCIIAPKDKKLSQYKPLRVKSTNKKHEKIRGGKKIKYRVPYFRNLKADRYYKGDYQNCKKGSRWVFVREVNKINSINSMLN</sequence>
<accession>A0A1M7YVJ5</accession>
<dbReference type="Proteomes" id="UP000184600">
    <property type="component" value="Unassembled WGS sequence"/>
</dbReference>
<dbReference type="RefSeq" id="WP_073582698.1">
    <property type="nucleotide sequence ID" value="NZ_AP024897.1"/>
</dbReference>
<reference evidence="2" key="1">
    <citation type="submission" date="2016-12" db="EMBL/GenBank/DDBJ databases">
        <authorList>
            <person name="Rodrigo-Torres L."/>
            <person name="Arahal R.D."/>
            <person name="Lucena T."/>
        </authorList>
    </citation>
    <scope>NUCLEOTIDE SEQUENCE [LARGE SCALE GENOMIC DNA]</scope>
</reference>
<gene>
    <name evidence="1" type="ORF">VQ7734_02367</name>
</gene>
<keyword evidence="2" id="KW-1185">Reference proteome</keyword>
<dbReference type="AlphaFoldDB" id="A0A1M7YVJ5"/>
<dbReference type="STRING" id="1117707.VQ7734_02367"/>
<evidence type="ECO:0000313" key="2">
    <source>
        <dbReference type="Proteomes" id="UP000184600"/>
    </source>
</evidence>
<organism evidence="1 2">
    <name type="scientific">Vibrio quintilis</name>
    <dbReference type="NCBI Taxonomy" id="1117707"/>
    <lineage>
        <taxon>Bacteria</taxon>
        <taxon>Pseudomonadati</taxon>
        <taxon>Pseudomonadota</taxon>
        <taxon>Gammaproteobacteria</taxon>
        <taxon>Vibrionales</taxon>
        <taxon>Vibrionaceae</taxon>
        <taxon>Vibrio</taxon>
    </lineage>
</organism>
<evidence type="ECO:0000313" key="1">
    <source>
        <dbReference type="EMBL" id="SHO56598.1"/>
    </source>
</evidence>